<dbReference type="Gene3D" id="2.30.30.320">
    <property type="entry name" value="DUF1653-like domain"/>
    <property type="match status" value="1"/>
</dbReference>
<feature type="domain" description="DUF1653" evidence="1">
    <location>
        <begin position="25"/>
        <end position="78"/>
    </location>
</feature>
<name>A0A955RQH4_UNCKA</name>
<dbReference type="Pfam" id="PF07866">
    <property type="entry name" value="DUF1653"/>
    <property type="match status" value="1"/>
</dbReference>
<dbReference type="Proteomes" id="UP000701698">
    <property type="component" value="Unassembled WGS sequence"/>
</dbReference>
<protein>
    <submittedName>
        <fullName evidence="2">DUF1653 domain-containing protein</fullName>
    </submittedName>
</protein>
<comment type="caution">
    <text evidence="2">The sequence shown here is derived from an EMBL/GenBank/DDBJ whole genome shotgun (WGS) entry which is preliminary data.</text>
</comment>
<evidence type="ECO:0000313" key="3">
    <source>
        <dbReference type="Proteomes" id="UP000701698"/>
    </source>
</evidence>
<dbReference type="AlphaFoldDB" id="A0A955RQH4"/>
<reference evidence="2" key="1">
    <citation type="submission" date="2020-04" db="EMBL/GenBank/DDBJ databases">
        <authorList>
            <person name="Zhang T."/>
        </authorList>
    </citation>
    <scope>NUCLEOTIDE SEQUENCE</scope>
    <source>
        <strain evidence="2">HKST-UBA01</strain>
    </source>
</reference>
<sequence length="79" mass="9087">MPNTPHDLLAQKLKEATAKVAVGQKYCHYKNPDRFYEVIALGFQEASEDLCVVYKSLYGEGFVWVRNLDDWLSTVETDM</sequence>
<accession>A0A955RQH4</accession>
<reference evidence="2" key="2">
    <citation type="journal article" date="2021" name="Microbiome">
        <title>Successional dynamics and alternative stable states in a saline activated sludge microbial community over 9 years.</title>
        <authorList>
            <person name="Wang Y."/>
            <person name="Ye J."/>
            <person name="Ju F."/>
            <person name="Liu L."/>
            <person name="Boyd J.A."/>
            <person name="Deng Y."/>
            <person name="Parks D.H."/>
            <person name="Jiang X."/>
            <person name="Yin X."/>
            <person name="Woodcroft B.J."/>
            <person name="Tyson G.W."/>
            <person name="Hugenholtz P."/>
            <person name="Polz M.F."/>
            <person name="Zhang T."/>
        </authorList>
    </citation>
    <scope>NUCLEOTIDE SEQUENCE</scope>
    <source>
        <strain evidence="2">HKST-UBA01</strain>
    </source>
</reference>
<evidence type="ECO:0000313" key="2">
    <source>
        <dbReference type="EMBL" id="MCA9390430.1"/>
    </source>
</evidence>
<dbReference type="InterPro" id="IPR023387">
    <property type="entry name" value="DUF1653-like_dom"/>
</dbReference>
<organism evidence="2 3">
    <name type="scientific">candidate division WWE3 bacterium</name>
    <dbReference type="NCBI Taxonomy" id="2053526"/>
    <lineage>
        <taxon>Bacteria</taxon>
        <taxon>Katanobacteria</taxon>
    </lineage>
</organism>
<feature type="non-terminal residue" evidence="2">
    <location>
        <position position="79"/>
    </location>
</feature>
<dbReference type="InterPro" id="IPR037135">
    <property type="entry name" value="DUF1653-like_dom_sf"/>
</dbReference>
<proteinExistence type="predicted"/>
<evidence type="ECO:0000259" key="1">
    <source>
        <dbReference type="Pfam" id="PF07866"/>
    </source>
</evidence>
<dbReference type="EMBL" id="JAGQKX010000094">
    <property type="protein sequence ID" value="MCA9390430.1"/>
    <property type="molecule type" value="Genomic_DNA"/>
</dbReference>
<gene>
    <name evidence="2" type="ORF">KC571_03420</name>
</gene>